<dbReference type="SUPFAM" id="SSF53067">
    <property type="entry name" value="Actin-like ATPase domain"/>
    <property type="match status" value="1"/>
</dbReference>
<proteinExistence type="predicted"/>
<dbReference type="Pfam" id="PF01968">
    <property type="entry name" value="Hydantoinase_A"/>
    <property type="match status" value="1"/>
</dbReference>
<reference evidence="3" key="2">
    <citation type="journal article" date="2021" name="PeerJ">
        <title>Extensive microbial diversity within the chicken gut microbiome revealed by metagenomics and culture.</title>
        <authorList>
            <person name="Gilroy R."/>
            <person name="Ravi A."/>
            <person name="Getino M."/>
            <person name="Pursley I."/>
            <person name="Horton D.L."/>
            <person name="Alikhan N.F."/>
            <person name="Baker D."/>
            <person name="Gharbi K."/>
            <person name="Hall N."/>
            <person name="Watson M."/>
            <person name="Adriaenssens E.M."/>
            <person name="Foster-Nyarko E."/>
            <person name="Jarju S."/>
            <person name="Secka A."/>
            <person name="Antonio M."/>
            <person name="Oren A."/>
            <person name="Chaudhuri R.R."/>
            <person name="La Ragione R."/>
            <person name="Hildebrand F."/>
            <person name="Pallen M.J."/>
        </authorList>
    </citation>
    <scope>NUCLEOTIDE SEQUENCE</scope>
    <source>
        <strain evidence="3">ChiHcec3-6078</strain>
    </source>
</reference>
<gene>
    <name evidence="3" type="ORF">IAC50_00995</name>
</gene>
<dbReference type="GO" id="GO:0017168">
    <property type="term" value="F:5-oxoprolinase (ATP-hydrolyzing) activity"/>
    <property type="evidence" value="ECO:0007669"/>
    <property type="project" value="TreeGrafter"/>
</dbReference>
<dbReference type="Pfam" id="PF05378">
    <property type="entry name" value="Hydant_A_N"/>
    <property type="match status" value="1"/>
</dbReference>
<dbReference type="PANTHER" id="PTHR11365:SF2">
    <property type="entry name" value="5-OXOPROLINASE"/>
    <property type="match status" value="1"/>
</dbReference>
<organism evidence="3 4">
    <name type="scientific">Candidatus Allocopromorpha excrementigallinarum</name>
    <dbReference type="NCBI Taxonomy" id="2840742"/>
    <lineage>
        <taxon>Bacteria</taxon>
        <taxon>Bacillati</taxon>
        <taxon>Bacillota</taxon>
        <taxon>Clostridia</taxon>
        <taxon>Eubacteriales</taxon>
        <taxon>Eubacteriaceae</taxon>
        <taxon>Eubacteriaceae incertae sedis</taxon>
        <taxon>Candidatus Allocopromorpha</taxon>
    </lineage>
</organism>
<name>A0A9D1HYS7_9FIRM</name>
<sequence>MKKIIGIDTGGTYTDIVVIDADTRDILITNKTLTTKNNLEECISQSFDSIPGEMLRDISMVCLSTTLATNAIVEGRGCKVGLILIGGRPRGKMISRKVSVIKGKYDIKGRLKENLDVEEVRKTVESYRGRVDAIAVSGYASVRNPAHEIYVKQVVDQTLGIPVACAHDLTSSLGFYERTVTVNLNAKLIPMVCELMDAVRDVMGGCGIEAPLMIVKGEGSLMTDVCARSKPIDTILSGPAASVNGGMYLSGEKDAFIVDMGGTTTDIANITEGKVALCNEGAKVGGWFTHVRAAEIFTVGLGGDSRIALDLYGKIKVGPEKSIPLSLAAERYPDLKKEIKFMYDHDYGESFLYRDYEAYILAKKFENLSYNSEERIIIEILRYMPHTLDYLKKNVDLDKLEKVLDNLVKESVIMRISLTPTDILHLTGEYRMWDSEIVEMAVRVICRKYGKGRDEFLEEVQERIVEKLDSSFIQSAMFFDNKEVDMSEGSLYDYFLNDLFFRRTSKVLQAEYRIPKKLVGIGAPAGAWLTRAGDRLRAEITVPRHAEVANAVGAAVGKAIETIEILIRPDSVTHKFLVYSPLDRVAEDTLEEATEYALKIGEECIKRMSEKREYKVEHSREDMYFDDLINDVKIFMERRIILSARFN</sequence>
<feature type="domain" description="Hydantoinase/oxoprolinase N-terminal" evidence="2">
    <location>
        <begin position="5"/>
        <end position="157"/>
    </location>
</feature>
<dbReference type="InterPro" id="IPR002821">
    <property type="entry name" value="Hydantoinase_A"/>
</dbReference>
<dbReference type="Proteomes" id="UP000824090">
    <property type="component" value="Unassembled WGS sequence"/>
</dbReference>
<dbReference type="GO" id="GO:0006749">
    <property type="term" value="P:glutathione metabolic process"/>
    <property type="evidence" value="ECO:0007669"/>
    <property type="project" value="TreeGrafter"/>
</dbReference>
<dbReference type="AlphaFoldDB" id="A0A9D1HYS7"/>
<comment type="caution">
    <text evidence="3">The sequence shown here is derived from an EMBL/GenBank/DDBJ whole genome shotgun (WGS) entry which is preliminary data.</text>
</comment>
<evidence type="ECO:0000313" key="4">
    <source>
        <dbReference type="Proteomes" id="UP000824090"/>
    </source>
</evidence>
<evidence type="ECO:0000259" key="1">
    <source>
        <dbReference type="Pfam" id="PF01968"/>
    </source>
</evidence>
<dbReference type="InterPro" id="IPR045079">
    <property type="entry name" value="Oxoprolinase-like"/>
</dbReference>
<accession>A0A9D1HYS7</accession>
<feature type="domain" description="Hydantoinase A/oxoprolinase" evidence="1">
    <location>
        <begin position="178"/>
        <end position="320"/>
    </location>
</feature>
<evidence type="ECO:0000313" key="3">
    <source>
        <dbReference type="EMBL" id="HIU25061.1"/>
    </source>
</evidence>
<dbReference type="EMBL" id="DVMP01000021">
    <property type="protein sequence ID" value="HIU25061.1"/>
    <property type="molecule type" value="Genomic_DNA"/>
</dbReference>
<dbReference type="GO" id="GO:0005829">
    <property type="term" value="C:cytosol"/>
    <property type="evidence" value="ECO:0007669"/>
    <property type="project" value="TreeGrafter"/>
</dbReference>
<dbReference type="InterPro" id="IPR043129">
    <property type="entry name" value="ATPase_NBD"/>
</dbReference>
<protein>
    <submittedName>
        <fullName evidence="3">Hydantoinase/oxoprolinase family protein</fullName>
    </submittedName>
</protein>
<evidence type="ECO:0000259" key="2">
    <source>
        <dbReference type="Pfam" id="PF05378"/>
    </source>
</evidence>
<dbReference type="PANTHER" id="PTHR11365">
    <property type="entry name" value="5-OXOPROLINASE RELATED"/>
    <property type="match status" value="1"/>
</dbReference>
<dbReference type="InterPro" id="IPR008040">
    <property type="entry name" value="Hydant_A_N"/>
</dbReference>
<reference evidence="3" key="1">
    <citation type="submission" date="2020-10" db="EMBL/GenBank/DDBJ databases">
        <authorList>
            <person name="Gilroy R."/>
        </authorList>
    </citation>
    <scope>NUCLEOTIDE SEQUENCE</scope>
    <source>
        <strain evidence="3">ChiHcec3-6078</strain>
    </source>
</reference>